<evidence type="ECO:0000313" key="2">
    <source>
        <dbReference type="Proteomes" id="UP000308430"/>
    </source>
</evidence>
<gene>
    <name evidence="1" type="ORF">E6C76_01865</name>
</gene>
<dbReference type="SFLD" id="SFLDG01135">
    <property type="entry name" value="C1.5.6:_HAD__Beta-PGM__Phospha"/>
    <property type="match status" value="1"/>
</dbReference>
<dbReference type="InterPro" id="IPR050155">
    <property type="entry name" value="HAD-like_hydrolase_sf"/>
</dbReference>
<proteinExistence type="predicted"/>
<dbReference type="InterPro" id="IPR023198">
    <property type="entry name" value="PGP-like_dom2"/>
</dbReference>
<dbReference type="GO" id="GO:0008967">
    <property type="term" value="F:phosphoglycolate phosphatase activity"/>
    <property type="evidence" value="ECO:0007669"/>
    <property type="project" value="TreeGrafter"/>
</dbReference>
<dbReference type="InterPro" id="IPR023214">
    <property type="entry name" value="HAD_sf"/>
</dbReference>
<dbReference type="InterPro" id="IPR006439">
    <property type="entry name" value="HAD-SF_hydro_IA"/>
</dbReference>
<sequence>MAEPAANAAQSVRGFDLIVFDWDGTLLDSAAAIVSSILAACRDLGLPEPPESRARHVIGLGLGDALRHAVPELAERDYPRMVERYRHHYLSRDHELTLFPGAFAMIEALAARGRMLAVATGKSRVGLDRALDHSGLGPFFHATRCADECFSKPHPAMLEQLMDELGVLRERVLMVGDTTHDLLMAKNAGVAGLAVSFGAHPREVLEAEAPLACLDTPQALSAWLHANA</sequence>
<dbReference type="GO" id="GO:0005829">
    <property type="term" value="C:cytosol"/>
    <property type="evidence" value="ECO:0007669"/>
    <property type="project" value="TreeGrafter"/>
</dbReference>
<dbReference type="Gene3D" id="3.40.50.1000">
    <property type="entry name" value="HAD superfamily/HAD-like"/>
    <property type="match status" value="1"/>
</dbReference>
<dbReference type="AlphaFoldDB" id="A0A4S4B818"/>
<dbReference type="Proteomes" id="UP000308430">
    <property type="component" value="Unassembled WGS sequence"/>
</dbReference>
<dbReference type="SFLD" id="SFLDG01129">
    <property type="entry name" value="C1.5:_HAD__Beta-PGM__Phosphata"/>
    <property type="match status" value="1"/>
</dbReference>
<dbReference type="OrthoDB" id="9782449at2"/>
<protein>
    <submittedName>
        <fullName evidence="1">HAD family hydrolase</fullName>
    </submittedName>
</protein>
<name>A0A4S4B818_9RHOO</name>
<dbReference type="PANTHER" id="PTHR43434">
    <property type="entry name" value="PHOSPHOGLYCOLATE PHOSPHATASE"/>
    <property type="match status" value="1"/>
</dbReference>
<dbReference type="EMBL" id="SSOC01000001">
    <property type="protein sequence ID" value="THF67153.1"/>
    <property type="molecule type" value="Genomic_DNA"/>
</dbReference>
<dbReference type="Gene3D" id="1.10.150.240">
    <property type="entry name" value="Putative phosphatase, domain 2"/>
    <property type="match status" value="1"/>
</dbReference>
<organism evidence="1 2">
    <name type="scientific">Pseudothauera nasutitermitis</name>
    <dbReference type="NCBI Taxonomy" id="2565930"/>
    <lineage>
        <taxon>Bacteria</taxon>
        <taxon>Pseudomonadati</taxon>
        <taxon>Pseudomonadota</taxon>
        <taxon>Betaproteobacteria</taxon>
        <taxon>Rhodocyclales</taxon>
        <taxon>Zoogloeaceae</taxon>
        <taxon>Pseudothauera</taxon>
    </lineage>
</organism>
<dbReference type="SFLD" id="SFLDS00003">
    <property type="entry name" value="Haloacid_Dehalogenase"/>
    <property type="match status" value="1"/>
</dbReference>
<dbReference type="GO" id="GO:0006281">
    <property type="term" value="P:DNA repair"/>
    <property type="evidence" value="ECO:0007669"/>
    <property type="project" value="TreeGrafter"/>
</dbReference>
<dbReference type="InterPro" id="IPR036412">
    <property type="entry name" value="HAD-like_sf"/>
</dbReference>
<accession>A0A4S4B818</accession>
<reference evidence="1 2" key="1">
    <citation type="submission" date="2019-04" db="EMBL/GenBank/DDBJ databases">
        <title>Azoarcus nasutitermitis sp. nov. isolated from termite nest.</title>
        <authorList>
            <person name="Lin S.-Y."/>
            <person name="Hameed A."/>
            <person name="Hsu Y.-H."/>
            <person name="Young C.-C."/>
        </authorList>
    </citation>
    <scope>NUCLEOTIDE SEQUENCE [LARGE SCALE GENOMIC DNA]</scope>
    <source>
        <strain evidence="1 2">CC-YHH838</strain>
    </source>
</reference>
<dbReference type="NCBIfam" id="TIGR01549">
    <property type="entry name" value="HAD-SF-IA-v1"/>
    <property type="match status" value="1"/>
</dbReference>
<keyword evidence="2" id="KW-1185">Reference proteome</keyword>
<dbReference type="SUPFAM" id="SSF56784">
    <property type="entry name" value="HAD-like"/>
    <property type="match status" value="1"/>
</dbReference>
<dbReference type="InterPro" id="IPR041492">
    <property type="entry name" value="HAD_2"/>
</dbReference>
<dbReference type="PANTHER" id="PTHR43434:SF24">
    <property type="entry name" value="HYDROLASE-RELATED"/>
    <property type="match status" value="1"/>
</dbReference>
<comment type="caution">
    <text evidence="1">The sequence shown here is derived from an EMBL/GenBank/DDBJ whole genome shotgun (WGS) entry which is preliminary data.</text>
</comment>
<dbReference type="RefSeq" id="WP_136346562.1">
    <property type="nucleotide sequence ID" value="NZ_SSOC01000001.1"/>
</dbReference>
<evidence type="ECO:0000313" key="1">
    <source>
        <dbReference type="EMBL" id="THF67153.1"/>
    </source>
</evidence>
<dbReference type="Pfam" id="PF13419">
    <property type="entry name" value="HAD_2"/>
    <property type="match status" value="1"/>
</dbReference>
<keyword evidence="1" id="KW-0378">Hydrolase</keyword>